<gene>
    <name evidence="1" type="ORF">K457DRAFT_143426</name>
</gene>
<keyword evidence="2" id="KW-1185">Reference proteome</keyword>
<organism evidence="1 2">
    <name type="scientific">Linnemannia elongata AG-77</name>
    <dbReference type="NCBI Taxonomy" id="1314771"/>
    <lineage>
        <taxon>Eukaryota</taxon>
        <taxon>Fungi</taxon>
        <taxon>Fungi incertae sedis</taxon>
        <taxon>Mucoromycota</taxon>
        <taxon>Mortierellomycotina</taxon>
        <taxon>Mortierellomycetes</taxon>
        <taxon>Mortierellales</taxon>
        <taxon>Mortierellaceae</taxon>
        <taxon>Linnemannia</taxon>
    </lineage>
</organism>
<proteinExistence type="predicted"/>
<evidence type="ECO:0000313" key="2">
    <source>
        <dbReference type="Proteomes" id="UP000078512"/>
    </source>
</evidence>
<dbReference type="AlphaFoldDB" id="A0A197JDC2"/>
<protein>
    <submittedName>
        <fullName evidence="1">Uncharacterized protein</fullName>
    </submittedName>
</protein>
<sequence>MYQASLLEEVLLQRAKDTHGNQMYLYGDMGYNISPVMIVPHPRQRNHPSTK</sequence>
<dbReference type="EMBL" id="KV442164">
    <property type="protein sequence ID" value="OAQ22449.1"/>
    <property type="molecule type" value="Genomic_DNA"/>
</dbReference>
<dbReference type="Proteomes" id="UP000078512">
    <property type="component" value="Unassembled WGS sequence"/>
</dbReference>
<evidence type="ECO:0000313" key="1">
    <source>
        <dbReference type="EMBL" id="OAQ22449.1"/>
    </source>
</evidence>
<accession>A0A197JDC2</accession>
<name>A0A197JDC2_9FUNG</name>
<reference evidence="1 2" key="1">
    <citation type="submission" date="2016-05" db="EMBL/GenBank/DDBJ databases">
        <title>Genome sequencing reveals origins of a unique bacterial endosymbiosis in the earliest lineages of terrestrial Fungi.</title>
        <authorList>
            <consortium name="DOE Joint Genome Institute"/>
            <person name="Uehling J."/>
            <person name="Gryganskyi A."/>
            <person name="Hameed K."/>
            <person name="Tschaplinski T."/>
            <person name="Misztal P."/>
            <person name="Wu S."/>
            <person name="Desiro A."/>
            <person name="Vande Pol N."/>
            <person name="Du Z.-Y."/>
            <person name="Zienkiewicz A."/>
            <person name="Zienkiewicz K."/>
            <person name="Morin E."/>
            <person name="Tisserant E."/>
            <person name="Splivallo R."/>
            <person name="Hainaut M."/>
            <person name="Henrissat B."/>
            <person name="Ohm R."/>
            <person name="Kuo A."/>
            <person name="Yan J."/>
            <person name="Lipzen A."/>
            <person name="Nolan M."/>
            <person name="Labutti K."/>
            <person name="Barry K."/>
            <person name="Goldstein A."/>
            <person name="Labbe J."/>
            <person name="Schadt C."/>
            <person name="Tuskan G."/>
            <person name="Grigoriev I."/>
            <person name="Martin F."/>
            <person name="Vilgalys R."/>
            <person name="Bonito G."/>
        </authorList>
    </citation>
    <scope>NUCLEOTIDE SEQUENCE [LARGE SCALE GENOMIC DNA]</scope>
    <source>
        <strain evidence="1 2">AG-77</strain>
    </source>
</reference>